<feature type="compositionally biased region" description="Low complexity" evidence="3">
    <location>
        <begin position="142"/>
        <end position="163"/>
    </location>
</feature>
<dbReference type="GO" id="GO:0046872">
    <property type="term" value="F:metal ion binding"/>
    <property type="evidence" value="ECO:0007669"/>
    <property type="project" value="UniProtKB-KW"/>
</dbReference>
<accession>A0A6D2IFJ1</accession>
<protein>
    <submittedName>
        <fullName evidence="6">Uncharacterized protein</fullName>
    </submittedName>
</protein>
<evidence type="ECO:0000256" key="1">
    <source>
        <dbReference type="ARBA" id="ARBA00022723"/>
    </source>
</evidence>
<keyword evidence="1" id="KW-0479">Metal-binding</keyword>
<keyword evidence="7" id="KW-1185">Reference proteome</keyword>
<dbReference type="InterPro" id="IPR039537">
    <property type="entry name" value="Retrotran_Ty1/copia-like"/>
</dbReference>
<name>A0A6D2IFJ1_9BRAS</name>
<dbReference type="Pfam" id="PF07727">
    <property type="entry name" value="RVT_2"/>
    <property type="match status" value="1"/>
</dbReference>
<evidence type="ECO:0000259" key="5">
    <source>
        <dbReference type="Pfam" id="PF25597"/>
    </source>
</evidence>
<evidence type="ECO:0000313" key="7">
    <source>
        <dbReference type="Proteomes" id="UP000467841"/>
    </source>
</evidence>
<evidence type="ECO:0000313" key="6">
    <source>
        <dbReference type="EMBL" id="CAA7024771.1"/>
    </source>
</evidence>
<dbReference type="OrthoDB" id="1193898at2759"/>
<proteinExistence type="predicted"/>
<dbReference type="PANTHER" id="PTHR42648:SF26">
    <property type="entry name" value="INTEGRASE CATALYTIC DOMAIN-CONTAINING PROTEIN"/>
    <property type="match status" value="1"/>
</dbReference>
<gene>
    <name evidence="6" type="ORF">MERR_LOCUS12006</name>
</gene>
<dbReference type="Pfam" id="PF25597">
    <property type="entry name" value="SH3_retrovirus"/>
    <property type="match status" value="1"/>
</dbReference>
<comment type="caution">
    <text evidence="6">The sequence shown here is derived from an EMBL/GenBank/DDBJ whole genome shotgun (WGS) entry which is preliminary data.</text>
</comment>
<evidence type="ECO:0000256" key="3">
    <source>
        <dbReference type="SAM" id="MobiDB-lite"/>
    </source>
</evidence>
<dbReference type="EMBL" id="CACVBM020000932">
    <property type="protein sequence ID" value="CAA7024771.1"/>
    <property type="molecule type" value="Genomic_DNA"/>
</dbReference>
<dbReference type="GO" id="GO:0016787">
    <property type="term" value="F:hydrolase activity"/>
    <property type="evidence" value="ECO:0007669"/>
    <property type="project" value="UniProtKB-KW"/>
</dbReference>
<feature type="domain" description="Reverse transcriptase Ty1/copia-type" evidence="4">
    <location>
        <begin position="230"/>
        <end position="349"/>
    </location>
</feature>
<reference evidence="6" key="1">
    <citation type="submission" date="2020-01" db="EMBL/GenBank/DDBJ databases">
        <authorList>
            <person name="Mishra B."/>
        </authorList>
    </citation>
    <scope>NUCLEOTIDE SEQUENCE [LARGE SCALE GENOMIC DNA]</scope>
</reference>
<dbReference type="PANTHER" id="PTHR42648">
    <property type="entry name" value="TRANSPOSASE, PUTATIVE-RELATED"/>
    <property type="match status" value="1"/>
</dbReference>
<organism evidence="6 7">
    <name type="scientific">Microthlaspi erraticum</name>
    <dbReference type="NCBI Taxonomy" id="1685480"/>
    <lineage>
        <taxon>Eukaryota</taxon>
        <taxon>Viridiplantae</taxon>
        <taxon>Streptophyta</taxon>
        <taxon>Embryophyta</taxon>
        <taxon>Tracheophyta</taxon>
        <taxon>Spermatophyta</taxon>
        <taxon>Magnoliopsida</taxon>
        <taxon>eudicotyledons</taxon>
        <taxon>Gunneridae</taxon>
        <taxon>Pentapetalae</taxon>
        <taxon>rosids</taxon>
        <taxon>malvids</taxon>
        <taxon>Brassicales</taxon>
        <taxon>Brassicaceae</taxon>
        <taxon>Coluteocarpeae</taxon>
        <taxon>Microthlaspi</taxon>
    </lineage>
</organism>
<dbReference type="AlphaFoldDB" id="A0A6D2IFJ1"/>
<feature type="region of interest" description="Disordered" evidence="3">
    <location>
        <begin position="142"/>
        <end position="174"/>
    </location>
</feature>
<dbReference type="InterPro" id="IPR057670">
    <property type="entry name" value="SH3_retrovirus"/>
</dbReference>
<feature type="domain" description="Retroviral polymerase SH3-like" evidence="5">
    <location>
        <begin position="66"/>
        <end position="127"/>
    </location>
</feature>
<sequence length="350" mass="39165">MLRTINNLVQTLLIQAHMPHQYWAEALSTASYLLNILPSSAISNQISFTKLFNVPARYSHLRTFGCLCYPNLSATTAHKLEPRSTPCVFLGYPNNHRGYRCLDISTRKVILSRHVIFDESTFPFSSISKSLDLATPSLELLPSPSPILRDSTPPAPVSSTSDAAPPPPPPDMRHHMVTRAKSGIIKPRNPLCLHIDIVSPLPTSHVQAAQDPSWNPSMAEEYNALIKAGTWTLVPRPVATNIIRSLWNFRHKFNGDGKLTRHKSRLVANGKSQQPGIDCDKTFSPIVKPTTIRAFLHVAINKDWPIRQLDIKNAFLHGTLDETVYMHQPPGFVDKTKPDHVCLLKRSLYV</sequence>
<keyword evidence="2" id="KW-0378">Hydrolase</keyword>
<evidence type="ECO:0000259" key="4">
    <source>
        <dbReference type="Pfam" id="PF07727"/>
    </source>
</evidence>
<evidence type="ECO:0000256" key="2">
    <source>
        <dbReference type="ARBA" id="ARBA00022801"/>
    </source>
</evidence>
<dbReference type="InterPro" id="IPR013103">
    <property type="entry name" value="RVT_2"/>
</dbReference>
<dbReference type="Proteomes" id="UP000467841">
    <property type="component" value="Unassembled WGS sequence"/>
</dbReference>